<gene>
    <name evidence="8 9" type="primary">tilS</name>
    <name evidence="9" type="ORF">P7G31_03280</name>
</gene>
<sequence length="427" mass="50191">MTYQKIYNYIKNKGLFDQHQRVLIAVSGGVDSMNLLHFLHVNQKNLEINIAIAHVNHKQRLESDQEEAYLESWAKKNNIPFYQTAFSGHFSESKARDFRYAFFKKIMETENYSALVTAHHADDQVETVFMRLLRGTRLRHLSSIKECQSFGSGQLIRPFLTMAKADLPDIFHFEDASNQTNDYLRNRIRNQYLPELRQENPQFDFALRDLAQESHLLVQALKDLIYTDKLNQFSYFLGNSKAVQFFCFQEYLERFTDLVISKSQFEDLLSLVRRKKIGTYPINQSYQLDIQENQFVFEKFSPKTEGNLSHVLIEYGTSNKYNNFTFTFSPLSQEQDSVFQIPVYQMTPITLRGRQAGDKIDFGQFSKKIRRLFIDDKFTAKERENAIIGLQDDQIIFVIIADKTYLRKASKHDIMLAKLYVEKLEKR</sequence>
<dbReference type="eggNOG" id="COG0037">
    <property type="taxonomic scope" value="Bacteria"/>
</dbReference>
<dbReference type="GO" id="GO:0032267">
    <property type="term" value="F:tRNA(Ile)-lysidine synthase activity"/>
    <property type="evidence" value="ECO:0007669"/>
    <property type="project" value="UniProtKB-EC"/>
</dbReference>
<dbReference type="Proteomes" id="UP001180515">
    <property type="component" value="Unassembled WGS sequence"/>
</dbReference>
<feature type="binding site" evidence="8">
    <location>
        <begin position="27"/>
        <end position="32"/>
    </location>
    <ligand>
        <name>ATP</name>
        <dbReference type="ChEBI" id="CHEBI:30616"/>
    </ligand>
</feature>
<evidence type="ECO:0000256" key="8">
    <source>
        <dbReference type="HAMAP-Rule" id="MF_01161"/>
    </source>
</evidence>
<dbReference type="RefSeq" id="WP_003108839.1">
    <property type="nucleotide sequence ID" value="NZ_BAWT01000019.1"/>
</dbReference>
<keyword evidence="3 8" id="KW-0436">Ligase</keyword>
<comment type="function">
    <text evidence="8">Ligates lysine onto the cytidine present at position 34 of the AUA codon-specific tRNA(Ile) that contains the anticodon CAU, in an ATP-dependent manner. Cytidine is converted to lysidine, thus changing the amino acid specificity of the tRNA from methionine to isoleucine.</text>
</comment>
<evidence type="ECO:0000256" key="7">
    <source>
        <dbReference type="ARBA" id="ARBA00048539"/>
    </source>
</evidence>
<dbReference type="NCBIfam" id="TIGR02433">
    <property type="entry name" value="lysidine_TilS_C"/>
    <property type="match status" value="1"/>
</dbReference>
<organism evidence="9 10">
    <name type="scientific">Streptococcus parauberis</name>
    <dbReference type="NCBI Taxonomy" id="1348"/>
    <lineage>
        <taxon>Bacteria</taxon>
        <taxon>Bacillati</taxon>
        <taxon>Bacillota</taxon>
        <taxon>Bacilli</taxon>
        <taxon>Lactobacillales</taxon>
        <taxon>Streptococcaceae</taxon>
        <taxon>Streptococcus</taxon>
    </lineage>
</organism>
<dbReference type="InterPro" id="IPR014729">
    <property type="entry name" value="Rossmann-like_a/b/a_fold"/>
</dbReference>
<dbReference type="PANTHER" id="PTHR43033:SF1">
    <property type="entry name" value="TRNA(ILE)-LYSIDINE SYNTHASE-RELATED"/>
    <property type="match status" value="1"/>
</dbReference>
<evidence type="ECO:0000256" key="2">
    <source>
        <dbReference type="ARBA" id="ARBA00022490"/>
    </source>
</evidence>
<dbReference type="Gene3D" id="3.40.50.620">
    <property type="entry name" value="HUPs"/>
    <property type="match status" value="1"/>
</dbReference>
<comment type="similarity">
    <text evidence="8">Belongs to the tRNA(Ile)-lysidine synthase family.</text>
</comment>
<dbReference type="PANTHER" id="PTHR43033">
    <property type="entry name" value="TRNA(ILE)-LYSIDINE SYNTHASE-RELATED"/>
    <property type="match status" value="1"/>
</dbReference>
<name>A0A0E2UDZ0_9STRE</name>
<evidence type="ECO:0000256" key="5">
    <source>
        <dbReference type="ARBA" id="ARBA00022741"/>
    </source>
</evidence>
<evidence type="ECO:0000256" key="6">
    <source>
        <dbReference type="ARBA" id="ARBA00022840"/>
    </source>
</evidence>
<dbReference type="GO" id="GO:0006400">
    <property type="term" value="P:tRNA modification"/>
    <property type="evidence" value="ECO:0007669"/>
    <property type="project" value="UniProtKB-UniRule"/>
</dbReference>
<dbReference type="InterPro" id="IPR011063">
    <property type="entry name" value="TilS/TtcA_N"/>
</dbReference>
<keyword evidence="5 8" id="KW-0547">Nucleotide-binding</keyword>
<evidence type="ECO:0000256" key="4">
    <source>
        <dbReference type="ARBA" id="ARBA00022694"/>
    </source>
</evidence>
<reference evidence="9" key="1">
    <citation type="submission" date="2023-03" db="EMBL/GenBank/DDBJ databases">
        <authorList>
            <person name="Shen W."/>
            <person name="Cai J."/>
        </authorList>
    </citation>
    <scope>NUCLEOTIDE SEQUENCE</scope>
    <source>
        <strain evidence="9">P82-2</strain>
    </source>
</reference>
<dbReference type="SUPFAM" id="SSF52402">
    <property type="entry name" value="Adenine nucleotide alpha hydrolases-like"/>
    <property type="match status" value="1"/>
</dbReference>
<dbReference type="Pfam" id="PF01171">
    <property type="entry name" value="ATP_bind_3"/>
    <property type="match status" value="1"/>
</dbReference>
<dbReference type="NCBIfam" id="TIGR02432">
    <property type="entry name" value="lysidine_TilS_N"/>
    <property type="match status" value="1"/>
</dbReference>
<comment type="subcellular location">
    <subcellularLocation>
        <location evidence="1 8">Cytoplasm</location>
    </subcellularLocation>
</comment>
<dbReference type="CDD" id="cd01992">
    <property type="entry name" value="TilS_N"/>
    <property type="match status" value="1"/>
</dbReference>
<keyword evidence="6 8" id="KW-0067">ATP-binding</keyword>
<accession>A0A0E2UDZ0</accession>
<evidence type="ECO:0000256" key="3">
    <source>
        <dbReference type="ARBA" id="ARBA00022598"/>
    </source>
</evidence>
<dbReference type="InterPro" id="IPR012094">
    <property type="entry name" value="tRNA_Ile_lys_synt"/>
</dbReference>
<dbReference type="HAMAP" id="MF_01161">
    <property type="entry name" value="tRNA_Ile_lys_synt"/>
    <property type="match status" value="1"/>
</dbReference>
<keyword evidence="2 8" id="KW-0963">Cytoplasm</keyword>
<comment type="catalytic activity">
    <reaction evidence="7 8">
        <text>cytidine(34) in tRNA(Ile2) + L-lysine + ATP = lysidine(34) in tRNA(Ile2) + AMP + diphosphate + H(+)</text>
        <dbReference type="Rhea" id="RHEA:43744"/>
        <dbReference type="Rhea" id="RHEA-COMP:10625"/>
        <dbReference type="Rhea" id="RHEA-COMP:10670"/>
        <dbReference type="ChEBI" id="CHEBI:15378"/>
        <dbReference type="ChEBI" id="CHEBI:30616"/>
        <dbReference type="ChEBI" id="CHEBI:32551"/>
        <dbReference type="ChEBI" id="CHEBI:33019"/>
        <dbReference type="ChEBI" id="CHEBI:82748"/>
        <dbReference type="ChEBI" id="CHEBI:83665"/>
        <dbReference type="ChEBI" id="CHEBI:456215"/>
        <dbReference type="EC" id="6.3.4.19"/>
    </reaction>
</comment>
<comment type="caution">
    <text evidence="9">The sequence shown here is derived from an EMBL/GenBank/DDBJ whole genome shotgun (WGS) entry which is preliminary data.</text>
</comment>
<dbReference type="GO" id="GO:0005524">
    <property type="term" value="F:ATP binding"/>
    <property type="evidence" value="ECO:0007669"/>
    <property type="project" value="UniProtKB-UniRule"/>
</dbReference>
<keyword evidence="4 8" id="KW-0819">tRNA processing</keyword>
<dbReference type="EC" id="6.3.4.19" evidence="8"/>
<comment type="domain">
    <text evidence="8">The N-terminal region contains the highly conserved SGGXDS motif, predicted to be a P-loop motif involved in ATP binding.</text>
</comment>
<dbReference type="GO" id="GO:0005737">
    <property type="term" value="C:cytoplasm"/>
    <property type="evidence" value="ECO:0007669"/>
    <property type="project" value="UniProtKB-SubCell"/>
</dbReference>
<dbReference type="EMBL" id="JARQAG010000002">
    <property type="protein sequence ID" value="MDT2731276.1"/>
    <property type="molecule type" value="Genomic_DNA"/>
</dbReference>
<evidence type="ECO:0000313" key="10">
    <source>
        <dbReference type="Proteomes" id="UP001180515"/>
    </source>
</evidence>
<dbReference type="AlphaFoldDB" id="A0A0E2UDZ0"/>
<protein>
    <recommendedName>
        <fullName evidence="8">tRNA(Ile)-lysidine synthase</fullName>
        <ecNumber evidence="8">6.3.4.19</ecNumber>
    </recommendedName>
    <alternativeName>
        <fullName evidence="8">tRNA(Ile)-2-lysyl-cytidine synthase</fullName>
    </alternativeName>
    <alternativeName>
        <fullName evidence="8">tRNA(Ile)-lysidine synthetase</fullName>
    </alternativeName>
</protein>
<dbReference type="InterPro" id="IPR012795">
    <property type="entry name" value="tRNA_Ile_lys_synt_N"/>
</dbReference>
<dbReference type="SMART" id="SM00977">
    <property type="entry name" value="TilS_C"/>
    <property type="match status" value="1"/>
</dbReference>
<dbReference type="InterPro" id="IPR012796">
    <property type="entry name" value="Lysidine-tRNA-synth_C"/>
</dbReference>
<proteinExistence type="inferred from homology"/>
<evidence type="ECO:0000256" key="1">
    <source>
        <dbReference type="ARBA" id="ARBA00004496"/>
    </source>
</evidence>
<evidence type="ECO:0000313" key="9">
    <source>
        <dbReference type="EMBL" id="MDT2731276.1"/>
    </source>
</evidence>